<dbReference type="Gene3D" id="3.80.10.10">
    <property type="entry name" value="Ribonuclease Inhibitor"/>
    <property type="match status" value="1"/>
</dbReference>
<name>A0AAI9E4J1_9PEZI</name>
<protein>
    <recommendedName>
        <fullName evidence="3">F-box domain-containing protein</fullName>
    </recommendedName>
</protein>
<dbReference type="InterPro" id="IPR032675">
    <property type="entry name" value="LRR_dom_sf"/>
</dbReference>
<sequence>MATNVLSLPPELQSTIASFTTDTDLLAFRKASRELRAASHGTFVERFFTTKSVLYTRYSLQRLHDISSQRHLAAKLRTIEFKTFNIAPDFRLRQPVPELFKANVLPLFQSTIVDALDFDESHVRMLAETLDNLAEAGARPSFKITPYKPDAQLAKLTALRVFPEAWLTQLAAMTMTSTDQVGKVQGTYAHALLTLVKASAASRAPITDLDISKSELWTTKQGSELSDEVLAKSWSHLKSLSMSVDFFGFNQSKVDQMTRILTSAKNLATVKINFTRAYNRTQHPQALGVIGAATAHHSLRNISITGYDMNNLSSDVLRALLLHHRGSLKDLRVEYMTFFRPDDFYDFTDFLSEFFSLENTVLACISADEKELLLHGGGNVVKILGEEESKERLRLLRETSDFDALEAPKVMFNNWLSSLF</sequence>
<comment type="caution">
    <text evidence="1">The sequence shown here is derived from an EMBL/GenBank/DDBJ whole genome shotgun (WGS) entry which is preliminary data.</text>
</comment>
<gene>
    <name evidence="1" type="ORF">LECACI_7A001324</name>
</gene>
<dbReference type="Proteomes" id="UP001296104">
    <property type="component" value="Unassembled WGS sequence"/>
</dbReference>
<dbReference type="AlphaFoldDB" id="A0AAI9E4J1"/>
<evidence type="ECO:0000313" key="2">
    <source>
        <dbReference type="Proteomes" id="UP001296104"/>
    </source>
</evidence>
<proteinExistence type="predicted"/>
<accession>A0AAI9E4J1</accession>
<reference evidence="1" key="1">
    <citation type="submission" date="2023-11" db="EMBL/GenBank/DDBJ databases">
        <authorList>
            <person name="Alioto T."/>
            <person name="Alioto T."/>
            <person name="Gomez Garrido J."/>
        </authorList>
    </citation>
    <scope>NUCLEOTIDE SEQUENCE</scope>
</reference>
<keyword evidence="2" id="KW-1185">Reference proteome</keyword>
<evidence type="ECO:0008006" key="3">
    <source>
        <dbReference type="Google" id="ProtNLM"/>
    </source>
</evidence>
<dbReference type="EMBL" id="CAVMBE010000005">
    <property type="protein sequence ID" value="CAK3829916.1"/>
    <property type="molecule type" value="Genomic_DNA"/>
</dbReference>
<evidence type="ECO:0000313" key="1">
    <source>
        <dbReference type="EMBL" id="CAK3829916.1"/>
    </source>
</evidence>
<organism evidence="1 2">
    <name type="scientific">Lecanosticta acicola</name>
    <dbReference type="NCBI Taxonomy" id="111012"/>
    <lineage>
        <taxon>Eukaryota</taxon>
        <taxon>Fungi</taxon>
        <taxon>Dikarya</taxon>
        <taxon>Ascomycota</taxon>
        <taxon>Pezizomycotina</taxon>
        <taxon>Dothideomycetes</taxon>
        <taxon>Dothideomycetidae</taxon>
        <taxon>Mycosphaerellales</taxon>
        <taxon>Mycosphaerellaceae</taxon>
        <taxon>Lecanosticta</taxon>
    </lineage>
</organism>